<evidence type="ECO:0000256" key="5">
    <source>
        <dbReference type="ARBA" id="ARBA00022729"/>
    </source>
</evidence>
<comment type="similarity">
    <text evidence="12">Belongs to the OXA1/ALB3/YidC family. Type 2 subfamily.</text>
</comment>
<evidence type="ECO:0000313" key="15">
    <source>
        <dbReference type="Proteomes" id="UP000831537"/>
    </source>
</evidence>
<dbReference type="PANTHER" id="PTHR12428:SF65">
    <property type="entry name" value="CYTOCHROME C OXIDASE ASSEMBLY PROTEIN COX18, MITOCHONDRIAL"/>
    <property type="match status" value="1"/>
</dbReference>
<feature type="transmembrane region" description="Helical" evidence="12">
    <location>
        <begin position="144"/>
        <end position="164"/>
    </location>
</feature>
<dbReference type="RefSeq" id="WP_244740475.1">
    <property type="nucleotide sequence ID" value="NZ_CP095071.1"/>
</dbReference>
<dbReference type="PANTHER" id="PTHR12428">
    <property type="entry name" value="OXA1"/>
    <property type="match status" value="1"/>
</dbReference>
<evidence type="ECO:0000256" key="10">
    <source>
        <dbReference type="ARBA" id="ARBA00023186"/>
    </source>
</evidence>
<evidence type="ECO:0000313" key="14">
    <source>
        <dbReference type="EMBL" id="UOQ83520.1"/>
    </source>
</evidence>
<feature type="transmembrane region" description="Helical" evidence="12">
    <location>
        <begin position="176"/>
        <end position="196"/>
    </location>
</feature>
<evidence type="ECO:0000256" key="11">
    <source>
        <dbReference type="ARBA" id="ARBA00023288"/>
    </source>
</evidence>
<dbReference type="HAMAP" id="MF_01811">
    <property type="entry name" value="YidC_type2"/>
    <property type="match status" value="1"/>
</dbReference>
<evidence type="ECO:0000256" key="8">
    <source>
        <dbReference type="ARBA" id="ARBA00023136"/>
    </source>
</evidence>
<gene>
    <name evidence="12 14" type="primary">yidC</name>
    <name evidence="14" type="ORF">MUN87_12195</name>
</gene>
<dbReference type="EMBL" id="CP095071">
    <property type="protein sequence ID" value="UOQ83520.1"/>
    <property type="molecule type" value="Genomic_DNA"/>
</dbReference>
<dbReference type="PROSITE" id="PS51257">
    <property type="entry name" value="PROKAR_LIPOPROTEIN"/>
    <property type="match status" value="1"/>
</dbReference>
<evidence type="ECO:0000256" key="1">
    <source>
        <dbReference type="ARBA" id="ARBA00004651"/>
    </source>
</evidence>
<evidence type="ECO:0000259" key="13">
    <source>
        <dbReference type="Pfam" id="PF02096"/>
    </source>
</evidence>
<organism evidence="14 15">
    <name type="scientific">Gracilibacillus salinarum</name>
    <dbReference type="NCBI Taxonomy" id="2932255"/>
    <lineage>
        <taxon>Bacteria</taxon>
        <taxon>Bacillati</taxon>
        <taxon>Bacillota</taxon>
        <taxon>Bacilli</taxon>
        <taxon>Bacillales</taxon>
        <taxon>Bacillaceae</taxon>
        <taxon>Gracilibacillus</taxon>
    </lineage>
</organism>
<dbReference type="InterPro" id="IPR028055">
    <property type="entry name" value="YidC/Oxa/ALB_C"/>
</dbReference>
<keyword evidence="8 12" id="KW-0472">Membrane</keyword>
<keyword evidence="9" id="KW-0564">Palmitate</keyword>
<dbReference type="InterPro" id="IPR001708">
    <property type="entry name" value="YidC/ALB3/OXA1/COX18"/>
</dbReference>
<keyword evidence="5 12" id="KW-0732">Signal</keyword>
<name>A0ABY4GH34_9BACI</name>
<dbReference type="NCBIfam" id="TIGR03592">
    <property type="entry name" value="yidC_oxa1_cterm"/>
    <property type="match status" value="1"/>
</dbReference>
<sequence length="261" mass="29857">MEQKNILTALRKYRFIVLIISVLLVTGCSGDYTDIDASTPGFFNEYMVYPFSLLIKWIAEELSGSYGLSIIVITIALRLVILPFMVKQQKQGQETQEMMKIIKPEMDAIQEKYKDKQDSDKQLKMQKELSELYKKYNVNPIKSMAGCFPMLIQMPFLIGFYYAIRRTPEIAEHSFLWFNLGEVNILIALIAVLTYYLQGRVGLIGSNQTNKGPMSLMLYVSPIMIGMMSFVMPAALPLYWTIGGLFMIVQTVITKKYILTT</sequence>
<keyword evidence="4 12" id="KW-0812">Transmembrane</keyword>
<protein>
    <recommendedName>
        <fullName evidence="12">Membrane protein insertase YidC</fullName>
    </recommendedName>
    <alternativeName>
        <fullName evidence="12">Foldase YidC</fullName>
    </alternativeName>
    <alternativeName>
        <fullName evidence="12">Membrane integrase YidC</fullName>
    </alternativeName>
    <alternativeName>
        <fullName evidence="12">Membrane protein YidC</fullName>
    </alternativeName>
</protein>
<comment type="function">
    <text evidence="12">Required for the insertion and/or proper folding and/or complex formation of integral membrane proteins into the membrane. Involved in integration of membrane proteins that insert both dependently and independently of the Sec translocase complex, as well as at least some lipoproteins.</text>
</comment>
<keyword evidence="15" id="KW-1185">Reference proteome</keyword>
<feature type="domain" description="Membrane insertase YidC/Oxa/ALB C-terminal" evidence="13">
    <location>
        <begin position="66"/>
        <end position="256"/>
    </location>
</feature>
<evidence type="ECO:0000256" key="9">
    <source>
        <dbReference type="ARBA" id="ARBA00023139"/>
    </source>
</evidence>
<keyword evidence="2 12" id="KW-0813">Transport</keyword>
<dbReference type="Pfam" id="PF02096">
    <property type="entry name" value="60KD_IMP"/>
    <property type="match status" value="1"/>
</dbReference>
<evidence type="ECO:0000256" key="3">
    <source>
        <dbReference type="ARBA" id="ARBA00022475"/>
    </source>
</evidence>
<evidence type="ECO:0000256" key="12">
    <source>
        <dbReference type="HAMAP-Rule" id="MF_01811"/>
    </source>
</evidence>
<dbReference type="InterPro" id="IPR023060">
    <property type="entry name" value="YidC/YidC1/YidC2_Firmicutes"/>
</dbReference>
<dbReference type="InterPro" id="IPR047196">
    <property type="entry name" value="YidC_ALB_C"/>
</dbReference>
<keyword evidence="10 12" id="KW-0143">Chaperone</keyword>
<keyword evidence="11 12" id="KW-0449">Lipoprotein</keyword>
<keyword evidence="3 12" id="KW-1003">Cell membrane</keyword>
<feature type="transmembrane region" description="Helical" evidence="12">
    <location>
        <begin position="216"/>
        <end position="232"/>
    </location>
</feature>
<reference evidence="14 15" key="1">
    <citation type="submission" date="2022-04" db="EMBL/GenBank/DDBJ databases">
        <title>Gracilibacillus sp. isolated from saltern.</title>
        <authorList>
            <person name="Won M."/>
            <person name="Lee C.-M."/>
            <person name="Woen H.-Y."/>
            <person name="Kwon S.-W."/>
        </authorList>
    </citation>
    <scope>NUCLEOTIDE SEQUENCE [LARGE SCALE GENOMIC DNA]</scope>
    <source>
        <strain evidence="14 15">SSPM10-3</strain>
    </source>
</reference>
<accession>A0ABY4GH34</accession>
<feature type="transmembrane region" description="Helical" evidence="12">
    <location>
        <begin position="66"/>
        <end position="86"/>
    </location>
</feature>
<keyword evidence="7 12" id="KW-1133">Transmembrane helix</keyword>
<proteinExistence type="inferred from homology"/>
<keyword evidence="6 12" id="KW-0653">Protein transport</keyword>
<evidence type="ECO:0000256" key="4">
    <source>
        <dbReference type="ARBA" id="ARBA00022692"/>
    </source>
</evidence>
<dbReference type="PRINTS" id="PR00701">
    <property type="entry name" value="60KDINNERMP"/>
</dbReference>
<dbReference type="Proteomes" id="UP000831537">
    <property type="component" value="Chromosome"/>
</dbReference>
<evidence type="ECO:0000256" key="6">
    <source>
        <dbReference type="ARBA" id="ARBA00022927"/>
    </source>
</evidence>
<evidence type="ECO:0000256" key="7">
    <source>
        <dbReference type="ARBA" id="ARBA00022989"/>
    </source>
</evidence>
<dbReference type="CDD" id="cd20070">
    <property type="entry name" value="5TM_YidC_Alb3"/>
    <property type="match status" value="1"/>
</dbReference>
<evidence type="ECO:0000256" key="2">
    <source>
        <dbReference type="ARBA" id="ARBA00022448"/>
    </source>
</evidence>
<comment type="subcellular location">
    <subcellularLocation>
        <location evidence="1 12">Cell membrane</location>
        <topology evidence="1 12">Multi-pass membrane protein</topology>
    </subcellularLocation>
</comment>